<dbReference type="GO" id="GO:0016787">
    <property type="term" value="F:hydrolase activity"/>
    <property type="evidence" value="ECO:0007669"/>
    <property type="project" value="UniProtKB-KW"/>
</dbReference>
<keyword evidence="5" id="KW-1185">Reference proteome</keyword>
<keyword evidence="2" id="KW-0812">Transmembrane</keyword>
<dbReference type="InterPro" id="IPR003010">
    <property type="entry name" value="C-N_Hydrolase"/>
</dbReference>
<evidence type="ECO:0000256" key="2">
    <source>
        <dbReference type="SAM" id="Phobius"/>
    </source>
</evidence>
<evidence type="ECO:0000313" key="4">
    <source>
        <dbReference type="EMBL" id="GMN88659.1"/>
    </source>
</evidence>
<dbReference type="SUPFAM" id="SSF56317">
    <property type="entry name" value="Carbon-nitrogen hydrolase"/>
    <property type="match status" value="1"/>
</dbReference>
<keyword evidence="1 4" id="KW-0378">Hydrolase</keyword>
<organism evidence="4 5">
    <name type="scientific">Francisella sciaenopsi</name>
    <dbReference type="NCBI Taxonomy" id="3055034"/>
    <lineage>
        <taxon>Bacteria</taxon>
        <taxon>Pseudomonadati</taxon>
        <taxon>Pseudomonadota</taxon>
        <taxon>Gammaproteobacteria</taxon>
        <taxon>Thiotrichales</taxon>
        <taxon>Francisellaceae</taxon>
        <taxon>Francisella</taxon>
    </lineage>
</organism>
<evidence type="ECO:0000259" key="3">
    <source>
        <dbReference type="PROSITE" id="PS50263"/>
    </source>
</evidence>
<accession>A0ABQ6PDV7</accession>
<feature type="domain" description="CN hydrolase" evidence="3">
    <location>
        <begin position="25"/>
        <end position="277"/>
    </location>
</feature>
<dbReference type="Gene3D" id="3.60.110.10">
    <property type="entry name" value="Carbon-nitrogen hydrolase"/>
    <property type="match status" value="1"/>
</dbReference>
<protein>
    <submittedName>
        <fullName evidence="4">Carbon-nitrogen hydrolase family protein</fullName>
    </submittedName>
</protein>
<proteinExistence type="predicted"/>
<dbReference type="PANTHER" id="PTHR43674">
    <property type="entry name" value="NITRILASE C965.09-RELATED"/>
    <property type="match status" value="1"/>
</dbReference>
<evidence type="ECO:0000256" key="1">
    <source>
        <dbReference type="ARBA" id="ARBA00022801"/>
    </source>
</evidence>
<dbReference type="RefSeq" id="WP_407876571.1">
    <property type="nucleotide sequence ID" value="NZ_BTHG01000001.1"/>
</dbReference>
<keyword evidence="2" id="KW-1133">Transmembrane helix</keyword>
<evidence type="ECO:0000313" key="5">
    <source>
        <dbReference type="Proteomes" id="UP001628164"/>
    </source>
</evidence>
<dbReference type="Proteomes" id="UP001628164">
    <property type="component" value="Unassembled WGS sequence"/>
</dbReference>
<dbReference type="InterPro" id="IPR050345">
    <property type="entry name" value="Aliph_Amidase/BUP"/>
</dbReference>
<feature type="transmembrane region" description="Helical" evidence="2">
    <location>
        <begin position="7"/>
        <end position="34"/>
    </location>
</feature>
<reference evidence="4 5" key="1">
    <citation type="journal article" date="2024" name="Dis. Aquat. Organ.">
        <title>Francisella sciaenopsi sp. nov. isolated from diseased red drum Sciaenops ocellatus in Florida, USA.</title>
        <authorList>
            <person name="Kawahara M."/>
            <person name="Cody T.T."/>
            <person name="Yanong R.P.E."/>
            <person name="Henderson E."/>
            <person name="Yazdi Z."/>
            <person name="Soto E."/>
        </authorList>
    </citation>
    <scope>NUCLEOTIDE SEQUENCE [LARGE SCALE GENOMIC DNA]</scope>
    <source>
        <strain evidence="4 5">R22-20-7</strain>
    </source>
</reference>
<sequence>MIKHLKYLIIIIIISINGYVYSQTVSIAAAQMLIKQQSFDEFANDMDRLTKQAKDQGAEIVVFPEDNTVNLIDDLPWNKQSIIKLSEYYSQTKNLIANLAKKYQIIVIGGTIAKNKKDKISNTALVGLPNGQVIENDKIYLTPEERNVGYNKFGKNILVLDYKGTKIAVVICYTSEFPNVSEQLSKVNPDIIIAPSYTNDLYGLNRVHTAMKMLSIQNFAYGMVVGMASGLDKQNTQGVDGVSQIIFTSPQNKAFKLNHLNMGNFNKEDVVVEKLDITKLHQARKNYDAFPNADIKYNPTISTKLVSITQ</sequence>
<gene>
    <name evidence="4" type="ORF">fsci_01450</name>
</gene>
<dbReference type="Pfam" id="PF00795">
    <property type="entry name" value="CN_hydrolase"/>
    <property type="match status" value="1"/>
</dbReference>
<dbReference type="InterPro" id="IPR036526">
    <property type="entry name" value="C-N_Hydrolase_sf"/>
</dbReference>
<dbReference type="PROSITE" id="PS50263">
    <property type="entry name" value="CN_HYDROLASE"/>
    <property type="match status" value="1"/>
</dbReference>
<keyword evidence="2" id="KW-0472">Membrane</keyword>
<name>A0ABQ6PDV7_9GAMM</name>
<dbReference type="EMBL" id="BTHG01000001">
    <property type="protein sequence ID" value="GMN88659.1"/>
    <property type="molecule type" value="Genomic_DNA"/>
</dbReference>
<comment type="caution">
    <text evidence="4">The sequence shown here is derived from an EMBL/GenBank/DDBJ whole genome shotgun (WGS) entry which is preliminary data.</text>
</comment>
<dbReference type="PANTHER" id="PTHR43674:SF13">
    <property type="entry name" value="CN HYDROLASE DOMAIN-CONTAINING PROTEIN"/>
    <property type="match status" value="1"/>
</dbReference>